<dbReference type="eggNOG" id="COG1564">
    <property type="taxonomic scope" value="Bacteria"/>
</dbReference>
<proteinExistence type="predicted"/>
<keyword evidence="3" id="KW-0418">Kinase</keyword>
<dbReference type="Pfam" id="PF04265">
    <property type="entry name" value="TPK_B1_binding"/>
    <property type="match status" value="1"/>
</dbReference>
<keyword evidence="4" id="KW-0067">ATP-binding</keyword>
<dbReference type="Gene3D" id="3.40.50.10240">
    <property type="entry name" value="Thiamin pyrophosphokinase, catalytic domain"/>
    <property type="match status" value="1"/>
</dbReference>
<dbReference type="Pfam" id="PF04263">
    <property type="entry name" value="TPK_catalytic"/>
    <property type="match status" value="1"/>
</dbReference>
<name>A0A073IQ87_9BACT</name>
<dbReference type="AlphaFoldDB" id="A0A073IQ87"/>
<accession>A0A073IQ87</accession>
<dbReference type="InterPro" id="IPR036759">
    <property type="entry name" value="TPK_catalytic_sf"/>
</dbReference>
<dbReference type="GO" id="GO:0005524">
    <property type="term" value="F:ATP binding"/>
    <property type="evidence" value="ECO:0007669"/>
    <property type="project" value="UniProtKB-KW"/>
</dbReference>
<evidence type="ECO:0000256" key="5">
    <source>
        <dbReference type="NCBIfam" id="TIGR01378"/>
    </source>
</evidence>
<evidence type="ECO:0000259" key="6">
    <source>
        <dbReference type="Pfam" id="PF04263"/>
    </source>
</evidence>
<dbReference type="GeneID" id="90983825"/>
<protein>
    <recommendedName>
        <fullName evidence="5">Thiamine diphosphokinase</fullName>
        <ecNumber evidence="5">2.7.6.2</ecNumber>
    </recommendedName>
</protein>
<dbReference type="InterPro" id="IPR007371">
    <property type="entry name" value="TPK_catalytic"/>
</dbReference>
<evidence type="ECO:0000256" key="2">
    <source>
        <dbReference type="ARBA" id="ARBA00022741"/>
    </source>
</evidence>
<dbReference type="OrthoDB" id="1678571at2"/>
<evidence type="ECO:0000313" key="8">
    <source>
        <dbReference type="EMBL" id="KEJ91924.1"/>
    </source>
</evidence>
<dbReference type="CDD" id="cd07995">
    <property type="entry name" value="TPK"/>
    <property type="match status" value="1"/>
</dbReference>
<dbReference type="InterPro" id="IPR053149">
    <property type="entry name" value="TPK"/>
</dbReference>
<dbReference type="PANTHER" id="PTHR41299:SF1">
    <property type="entry name" value="THIAMINE PYROPHOSPHOKINASE"/>
    <property type="match status" value="1"/>
</dbReference>
<dbReference type="SUPFAM" id="SSF63999">
    <property type="entry name" value="Thiamin pyrophosphokinase, catalytic domain"/>
    <property type="match status" value="1"/>
</dbReference>
<dbReference type="GO" id="GO:0016301">
    <property type="term" value="F:kinase activity"/>
    <property type="evidence" value="ECO:0007669"/>
    <property type="project" value="UniProtKB-KW"/>
</dbReference>
<dbReference type="InterPro" id="IPR007373">
    <property type="entry name" value="Thiamin_PyroPKinase_B1-bd"/>
</dbReference>
<dbReference type="GO" id="GO:0009229">
    <property type="term" value="P:thiamine diphosphate biosynthetic process"/>
    <property type="evidence" value="ECO:0007669"/>
    <property type="project" value="InterPro"/>
</dbReference>
<evidence type="ECO:0000313" key="9">
    <source>
        <dbReference type="Proteomes" id="UP000027665"/>
    </source>
</evidence>
<feature type="domain" description="Thiamin pyrophosphokinase thiamin-binding" evidence="7">
    <location>
        <begin position="174"/>
        <end position="227"/>
    </location>
</feature>
<dbReference type="GO" id="GO:0030975">
    <property type="term" value="F:thiamine binding"/>
    <property type="evidence" value="ECO:0007669"/>
    <property type="project" value="InterPro"/>
</dbReference>
<evidence type="ECO:0000259" key="7">
    <source>
        <dbReference type="Pfam" id="PF04265"/>
    </source>
</evidence>
<keyword evidence="1" id="KW-0808">Transferase</keyword>
<dbReference type="InterPro" id="IPR006282">
    <property type="entry name" value="Thi_PPkinase"/>
</dbReference>
<dbReference type="STRING" id="2754.EH55_05945"/>
<organism evidence="8 9">
    <name type="scientific">Synergistes jonesii</name>
    <dbReference type="NCBI Taxonomy" id="2754"/>
    <lineage>
        <taxon>Bacteria</taxon>
        <taxon>Thermotogati</taxon>
        <taxon>Synergistota</taxon>
        <taxon>Synergistia</taxon>
        <taxon>Synergistales</taxon>
        <taxon>Synergistaceae</taxon>
        <taxon>Synergistes</taxon>
    </lineage>
</organism>
<dbReference type="NCBIfam" id="TIGR01378">
    <property type="entry name" value="thi_PPkinase"/>
    <property type="match status" value="1"/>
</dbReference>
<dbReference type="EMBL" id="JMKI01000036">
    <property type="protein sequence ID" value="KEJ91924.1"/>
    <property type="molecule type" value="Genomic_DNA"/>
</dbReference>
<comment type="caution">
    <text evidence="8">The sequence shown here is derived from an EMBL/GenBank/DDBJ whole genome shotgun (WGS) entry which is preliminary data.</text>
</comment>
<gene>
    <name evidence="8" type="ORF">EH55_05945</name>
</gene>
<sequence>MQKTGIPHVAIECEGEKAQRSALFVLGGREPDAAWFAAAAKGREVWAADRGVEICRKAGVIPDMLIGDCDSAARESWEWAGALGVPCEKFPSDKELTDFQLAVKIFCERNKNAAKKIFLTGAWGGRFDHLWSVVISFLNFPAPHVPFCVADEREGLALLAGAEEMKFTFDGKPKALSLISFSERCEGVSIRGARWPLESVELCYAFPYALSNRLVDGVDALVSCGSGRLGFYWLWDE</sequence>
<dbReference type="GO" id="GO:0004788">
    <property type="term" value="F:thiamine diphosphokinase activity"/>
    <property type="evidence" value="ECO:0007669"/>
    <property type="project" value="UniProtKB-UniRule"/>
</dbReference>
<dbReference type="EC" id="2.7.6.2" evidence="5"/>
<evidence type="ECO:0000256" key="1">
    <source>
        <dbReference type="ARBA" id="ARBA00022679"/>
    </source>
</evidence>
<evidence type="ECO:0000256" key="3">
    <source>
        <dbReference type="ARBA" id="ARBA00022777"/>
    </source>
</evidence>
<reference evidence="8 9" key="1">
    <citation type="submission" date="2014-04" db="EMBL/GenBank/DDBJ databases">
        <title>Draft Genome Sequence of Synergistes jonesii.</title>
        <authorList>
            <person name="Coil D.A."/>
            <person name="Eisen J.A."/>
            <person name="Holland-Moritz H.E."/>
        </authorList>
    </citation>
    <scope>NUCLEOTIDE SEQUENCE [LARGE SCALE GENOMIC DNA]</scope>
    <source>
        <strain evidence="8 9">78-1</strain>
    </source>
</reference>
<feature type="domain" description="Thiamin pyrophosphokinase catalytic" evidence="6">
    <location>
        <begin position="46"/>
        <end position="139"/>
    </location>
</feature>
<keyword evidence="2" id="KW-0547">Nucleotide-binding</keyword>
<dbReference type="GO" id="GO:0006772">
    <property type="term" value="P:thiamine metabolic process"/>
    <property type="evidence" value="ECO:0007669"/>
    <property type="project" value="UniProtKB-UniRule"/>
</dbReference>
<dbReference type="PANTHER" id="PTHR41299">
    <property type="entry name" value="THIAMINE PYROPHOSPHOKINASE"/>
    <property type="match status" value="1"/>
</dbReference>
<dbReference type="Proteomes" id="UP000027665">
    <property type="component" value="Unassembled WGS sequence"/>
</dbReference>
<dbReference type="RefSeq" id="WP_051682759.1">
    <property type="nucleotide sequence ID" value="NZ_CAMETI010000028.1"/>
</dbReference>
<evidence type="ECO:0000256" key="4">
    <source>
        <dbReference type="ARBA" id="ARBA00022840"/>
    </source>
</evidence>
<keyword evidence="9" id="KW-1185">Reference proteome</keyword>